<dbReference type="RefSeq" id="WP_091298428.1">
    <property type="nucleotide sequence ID" value="NZ_FOCE01000002.1"/>
</dbReference>
<reference evidence="1 2" key="1">
    <citation type="submission" date="2016-10" db="EMBL/GenBank/DDBJ databases">
        <authorList>
            <person name="de Groot N.N."/>
        </authorList>
    </citation>
    <scope>NUCLEOTIDE SEQUENCE [LARGE SCALE GENOMIC DNA]</scope>
    <source>
        <strain evidence="1 2">DSM 3857</strain>
    </source>
</reference>
<dbReference type="OrthoDB" id="9852476at2"/>
<organism evidence="1 2">
    <name type="scientific">Gemmobacter aquatilis</name>
    <dbReference type="NCBI Taxonomy" id="933059"/>
    <lineage>
        <taxon>Bacteria</taxon>
        <taxon>Pseudomonadati</taxon>
        <taxon>Pseudomonadota</taxon>
        <taxon>Alphaproteobacteria</taxon>
        <taxon>Rhodobacterales</taxon>
        <taxon>Paracoccaceae</taxon>
        <taxon>Gemmobacter</taxon>
    </lineage>
</organism>
<proteinExistence type="predicted"/>
<protein>
    <submittedName>
        <fullName evidence="1">Uncharacterized protein</fullName>
    </submittedName>
</protein>
<dbReference type="Proteomes" id="UP000198761">
    <property type="component" value="Unassembled WGS sequence"/>
</dbReference>
<dbReference type="EMBL" id="FOCE01000002">
    <property type="protein sequence ID" value="SEM91635.1"/>
    <property type="molecule type" value="Genomic_DNA"/>
</dbReference>
<sequence>MTELDISHIENTVVADCAHLLNDLTHDRHRITWRISGADVAAIEAEIGVRLTRLVLRHDNFRPAHDESDDWESRCKYRTTVQNVCLRHPEDFRIALAELDVRGRLATALGLA</sequence>
<evidence type="ECO:0000313" key="2">
    <source>
        <dbReference type="Proteomes" id="UP000198761"/>
    </source>
</evidence>
<evidence type="ECO:0000313" key="1">
    <source>
        <dbReference type="EMBL" id="SEM91635.1"/>
    </source>
</evidence>
<accession>A0A1H8C9A6</accession>
<dbReference type="STRING" id="933059.SAMN04488103_102435"/>
<gene>
    <name evidence="1" type="ORF">SAMN04488103_102435</name>
</gene>
<name>A0A1H8C9A6_9RHOB</name>
<dbReference type="AlphaFoldDB" id="A0A1H8C9A6"/>
<keyword evidence="2" id="KW-1185">Reference proteome</keyword>